<dbReference type="Proteomes" id="UP001055439">
    <property type="component" value="Chromosome 8"/>
</dbReference>
<dbReference type="AlphaFoldDB" id="A0A9E7KRM6"/>
<accession>A0A9E7KRM6</accession>
<dbReference type="PANTHER" id="PTHR33600">
    <property type="entry name" value="PLASTID DIVISION PROTEIN PDV2"/>
    <property type="match status" value="1"/>
</dbReference>
<dbReference type="InterPro" id="IPR038939">
    <property type="entry name" value="PDV1/PDV2"/>
</dbReference>
<evidence type="ECO:0000313" key="1">
    <source>
        <dbReference type="EMBL" id="URE25174.1"/>
    </source>
</evidence>
<dbReference type="GO" id="GO:0010020">
    <property type="term" value="P:chloroplast fission"/>
    <property type="evidence" value="ECO:0007669"/>
    <property type="project" value="InterPro"/>
</dbReference>
<evidence type="ECO:0008006" key="3">
    <source>
        <dbReference type="Google" id="ProtNLM"/>
    </source>
</evidence>
<dbReference type="PANTHER" id="PTHR33600:SF4">
    <property type="entry name" value="PLASTID DIVISION PROTEIN PDV1"/>
    <property type="match status" value="1"/>
</dbReference>
<proteinExistence type="predicted"/>
<protein>
    <recommendedName>
        <fullName evidence="3">Plastid division protein PDV1</fullName>
    </recommendedName>
</protein>
<name>A0A9E7KRM6_9LILI</name>
<gene>
    <name evidence="1" type="ORF">MUK42_16726</name>
</gene>
<reference evidence="1" key="1">
    <citation type="submission" date="2022-05" db="EMBL/GenBank/DDBJ databases">
        <title>The Musa troglodytarum L. genome provides insights into the mechanism of non-climacteric behaviour and enrichment of carotenoids.</title>
        <authorList>
            <person name="Wang J."/>
        </authorList>
    </citation>
    <scope>NUCLEOTIDE SEQUENCE</scope>
    <source>
        <tissue evidence="1">Leaf</tissue>
    </source>
</reference>
<keyword evidence="2" id="KW-1185">Reference proteome</keyword>
<dbReference type="OrthoDB" id="1613918at2759"/>
<sequence length="271" mass="29736">MEDADAVLERICDLHDMIRDAIHATSSAHFLRSVNVRRSEGEPAAGRGGDAGDGNGGFVFVKEFGAAEAGAAVAEVRSLAAIRSALETLEDQLEFFHTEQPQQQAERDAAIARLEQSHIILAMRLADYRGKKYRVIDKALSFVGHVHDLGCCVTPETLYENKITRSQSSKNLEGHEGRNSSMLIQMFVSGFAAAKNSFRLVRIHGVLRNAAVFAVSMLALMQLNQVACSGGTAHSQYQTFYKRNRRRFSWSASASSHSSQLEHLEVVSARG</sequence>
<dbReference type="EMBL" id="CP097510">
    <property type="protein sequence ID" value="URE25174.1"/>
    <property type="molecule type" value="Genomic_DNA"/>
</dbReference>
<evidence type="ECO:0000313" key="2">
    <source>
        <dbReference type="Proteomes" id="UP001055439"/>
    </source>
</evidence>
<organism evidence="1 2">
    <name type="scientific">Musa troglodytarum</name>
    <name type="common">fe'i banana</name>
    <dbReference type="NCBI Taxonomy" id="320322"/>
    <lineage>
        <taxon>Eukaryota</taxon>
        <taxon>Viridiplantae</taxon>
        <taxon>Streptophyta</taxon>
        <taxon>Embryophyta</taxon>
        <taxon>Tracheophyta</taxon>
        <taxon>Spermatophyta</taxon>
        <taxon>Magnoliopsida</taxon>
        <taxon>Liliopsida</taxon>
        <taxon>Zingiberales</taxon>
        <taxon>Musaceae</taxon>
        <taxon>Musa</taxon>
    </lineage>
</organism>